<evidence type="ECO:0000259" key="2">
    <source>
        <dbReference type="Pfam" id="PF17243"/>
    </source>
</evidence>
<protein>
    <submittedName>
        <fullName evidence="3">Surface antigen (D15)</fullName>
    </submittedName>
</protein>
<feature type="signal peptide" evidence="1">
    <location>
        <begin position="1"/>
        <end position="21"/>
    </location>
</feature>
<name>A0A656K2Q5_PSESF</name>
<dbReference type="EMBL" id="AOKF01000436">
    <property type="protein sequence ID" value="EPN67061.1"/>
    <property type="molecule type" value="Genomic_DNA"/>
</dbReference>
<dbReference type="Gene3D" id="3.10.20.310">
    <property type="entry name" value="membrane protein fhac"/>
    <property type="match status" value="1"/>
</dbReference>
<accession>A0A656K2Q5</accession>
<gene>
    <name evidence="3" type="ORF">A245_05285</name>
</gene>
<comment type="caution">
    <text evidence="3">The sequence shown here is derived from an EMBL/GenBank/DDBJ whole genome shotgun (WGS) entry which is preliminary data.</text>
</comment>
<evidence type="ECO:0000313" key="3">
    <source>
        <dbReference type="EMBL" id="EPN67061.1"/>
    </source>
</evidence>
<dbReference type="InterPro" id="IPR035243">
    <property type="entry name" value="TamA_POTRA_Dom_1"/>
</dbReference>
<evidence type="ECO:0000313" key="4">
    <source>
        <dbReference type="Proteomes" id="UP000018849"/>
    </source>
</evidence>
<proteinExistence type="predicted"/>
<keyword evidence="1" id="KW-0732">Signal</keyword>
<evidence type="ECO:0000256" key="1">
    <source>
        <dbReference type="SAM" id="SignalP"/>
    </source>
</evidence>
<reference evidence="3 4" key="1">
    <citation type="journal article" date="2013" name="PLoS Pathog.">
        <title>Genomic analysis of the Kiwifruit pathogen Pseudomonas syringae pv. actinidiae provides insight into the origins of an emergent plant disease.</title>
        <authorList>
            <person name="McCann H.C."/>
            <person name="Rikkerink E.H."/>
            <person name="Bertels F."/>
            <person name="Fiers M."/>
            <person name="Lu A."/>
            <person name="Rees-George J."/>
            <person name="Andersen M.T."/>
            <person name="Gleave A.P."/>
            <person name="Haubold B."/>
            <person name="Wohlers M.W."/>
            <person name="Guttman D.S."/>
            <person name="Wang P.W."/>
            <person name="Straub C."/>
            <person name="Vanneste J.L."/>
            <person name="Rainey P.B."/>
            <person name="Templeton M.D."/>
        </authorList>
    </citation>
    <scope>NUCLEOTIDE SEQUENCE [LARGE SCALE GENOMIC DNA]</scope>
    <source>
        <strain evidence="3 4">ICMP 19096</strain>
    </source>
</reference>
<sequence length="83" mass="9078">MKLFRLFSSLFLMTVSAAALAQARLDVRIKPANPDLKTNVEGYVGDLGDRDAKALRNFSLGAEQQAEKAAQALGYYQAQIDSE</sequence>
<organism evidence="3 4">
    <name type="scientific">Pseudomonas syringae pv. actinidiae ICMP 19096</name>
    <dbReference type="NCBI Taxonomy" id="1194405"/>
    <lineage>
        <taxon>Bacteria</taxon>
        <taxon>Pseudomonadati</taxon>
        <taxon>Pseudomonadota</taxon>
        <taxon>Gammaproteobacteria</taxon>
        <taxon>Pseudomonadales</taxon>
        <taxon>Pseudomonadaceae</taxon>
        <taxon>Pseudomonas</taxon>
        <taxon>Pseudomonas syringae</taxon>
    </lineage>
</organism>
<dbReference type="Proteomes" id="UP000018849">
    <property type="component" value="Unassembled WGS sequence"/>
</dbReference>
<feature type="non-terminal residue" evidence="3">
    <location>
        <position position="83"/>
    </location>
</feature>
<feature type="chain" id="PRO_5024882617" evidence="1">
    <location>
        <begin position="22"/>
        <end position="83"/>
    </location>
</feature>
<dbReference type="AlphaFoldDB" id="A0A656K2Q5"/>
<feature type="domain" description="TamA POTRA" evidence="2">
    <location>
        <begin position="26"/>
        <end position="83"/>
    </location>
</feature>
<dbReference type="Pfam" id="PF17243">
    <property type="entry name" value="POTRA_TamA_1"/>
    <property type="match status" value="1"/>
</dbReference>